<dbReference type="Proteomes" id="UP000009058">
    <property type="component" value="Chromosome 1"/>
</dbReference>
<dbReference type="CDD" id="cd18186">
    <property type="entry name" value="BTB_POZ_ZBTB_KLHL-like"/>
    <property type="match status" value="1"/>
</dbReference>
<dbReference type="HOGENOM" id="CLU_639467_0_0_1"/>
<organism evidence="3 4">
    <name type="scientific">Pyricularia oryzae (strain 70-15 / ATCC MYA-4617 / FGSC 8958)</name>
    <name type="common">Rice blast fungus</name>
    <name type="synonym">Magnaporthe oryzae</name>
    <dbReference type="NCBI Taxonomy" id="242507"/>
    <lineage>
        <taxon>Eukaryota</taxon>
        <taxon>Fungi</taxon>
        <taxon>Dikarya</taxon>
        <taxon>Ascomycota</taxon>
        <taxon>Pezizomycotina</taxon>
        <taxon>Sordariomycetes</taxon>
        <taxon>Sordariomycetidae</taxon>
        <taxon>Magnaporthales</taxon>
        <taxon>Pyriculariaceae</taxon>
        <taxon>Pyricularia</taxon>
    </lineage>
</organism>
<dbReference type="RefSeq" id="XP_003710117.1">
    <property type="nucleotide sequence ID" value="XM_003710069.1"/>
</dbReference>
<protein>
    <recommendedName>
        <fullName evidence="2">BTB domain-containing protein</fullName>
    </recommendedName>
</protein>
<reference evidence="3 4" key="1">
    <citation type="journal article" date="2005" name="Nature">
        <title>The genome sequence of the rice blast fungus Magnaporthe grisea.</title>
        <authorList>
            <person name="Dean R.A."/>
            <person name="Talbot N.J."/>
            <person name="Ebbole D.J."/>
            <person name="Farman M.L."/>
            <person name="Mitchell T.K."/>
            <person name="Orbach M.J."/>
            <person name="Thon M."/>
            <person name="Kulkarni R."/>
            <person name="Xu J.R."/>
            <person name="Pan H."/>
            <person name="Read N.D."/>
            <person name="Lee Y.H."/>
            <person name="Carbone I."/>
            <person name="Brown D."/>
            <person name="Oh Y.Y."/>
            <person name="Donofrio N."/>
            <person name="Jeong J.S."/>
            <person name="Soanes D.M."/>
            <person name="Djonovic S."/>
            <person name="Kolomiets E."/>
            <person name="Rehmeyer C."/>
            <person name="Li W."/>
            <person name="Harding M."/>
            <person name="Kim S."/>
            <person name="Lebrun M.H."/>
            <person name="Bohnert H."/>
            <person name="Coughlan S."/>
            <person name="Butler J."/>
            <person name="Calvo S."/>
            <person name="Ma L.J."/>
            <person name="Nicol R."/>
            <person name="Purcell S."/>
            <person name="Nusbaum C."/>
            <person name="Galagan J.E."/>
            <person name="Birren B.W."/>
        </authorList>
    </citation>
    <scope>NUCLEOTIDE SEQUENCE [LARGE SCALE GENOMIC DNA]</scope>
    <source>
        <strain evidence="4">70-15 / ATCC MYA-4617 / FGSC 8958</strain>
    </source>
</reference>
<feature type="region of interest" description="Disordered" evidence="1">
    <location>
        <begin position="264"/>
        <end position="305"/>
    </location>
</feature>
<dbReference type="Gene3D" id="3.30.710.10">
    <property type="entry name" value="Potassium Channel Kv1.1, Chain A"/>
    <property type="match status" value="1"/>
</dbReference>
<accession>G4MS39</accession>
<feature type="compositionally biased region" description="Polar residues" evidence="1">
    <location>
        <begin position="264"/>
        <end position="295"/>
    </location>
</feature>
<evidence type="ECO:0000259" key="2">
    <source>
        <dbReference type="PROSITE" id="PS50097"/>
    </source>
</evidence>
<dbReference type="Gene3D" id="1.10.10.2360">
    <property type="match status" value="1"/>
</dbReference>
<reference key="2">
    <citation type="submission" date="2011-05" db="EMBL/GenBank/DDBJ databases">
        <title>The Genome Sequence of Magnaporthe oryzae 70-15.</title>
        <authorList>
            <consortium name="The Broad Institute Genome Sequencing Platform"/>
            <person name="Ma L.-J."/>
            <person name="Dead R."/>
            <person name="Young S.K."/>
            <person name="Zeng Q."/>
            <person name="Gargeya S."/>
            <person name="Fitzgerald M."/>
            <person name="Haas B."/>
            <person name="Abouelleil A."/>
            <person name="Alvarado L."/>
            <person name="Arachchi H.M."/>
            <person name="Berlin A."/>
            <person name="Brown A."/>
            <person name="Chapman S.B."/>
            <person name="Chen Z."/>
            <person name="Dunbar C."/>
            <person name="Freedman E."/>
            <person name="Gearin G."/>
            <person name="Gellesch M."/>
            <person name="Goldberg J."/>
            <person name="Griggs A."/>
            <person name="Gujja S."/>
            <person name="Heiman D."/>
            <person name="Howarth C."/>
            <person name="Larson L."/>
            <person name="Lui A."/>
            <person name="MacDonald P.J.P."/>
            <person name="Mehta T."/>
            <person name="Montmayeur A."/>
            <person name="Murphy C."/>
            <person name="Neiman D."/>
            <person name="Pearson M."/>
            <person name="Priest M."/>
            <person name="Roberts A."/>
            <person name="Saif S."/>
            <person name="Shea T."/>
            <person name="Shenoy N."/>
            <person name="Sisk P."/>
            <person name="Stolte C."/>
            <person name="Sykes S."/>
            <person name="Yandava C."/>
            <person name="Wortman J."/>
            <person name="Nusbaum C."/>
            <person name="Birren B."/>
        </authorList>
    </citation>
    <scope>NUCLEOTIDE SEQUENCE</scope>
    <source>
        <strain>70-15</strain>
    </source>
</reference>
<dbReference type="STRING" id="242507.G4MS39"/>
<dbReference type="InterPro" id="IPR000210">
    <property type="entry name" value="BTB/POZ_dom"/>
</dbReference>
<dbReference type="PROSITE" id="PS50097">
    <property type="entry name" value="BTB"/>
    <property type="match status" value="1"/>
</dbReference>
<dbReference type="EMBL" id="CM001231">
    <property type="protein sequence ID" value="EHA57505.1"/>
    <property type="molecule type" value="Genomic_DNA"/>
</dbReference>
<dbReference type="InParanoid" id="G4MS39"/>
<dbReference type="GeneID" id="2682121"/>
<gene>
    <name evidence="3" type="ORF">MGG_10509</name>
</gene>
<evidence type="ECO:0000313" key="3">
    <source>
        <dbReference type="EMBL" id="EHA57505.1"/>
    </source>
</evidence>
<dbReference type="SUPFAM" id="SSF54695">
    <property type="entry name" value="POZ domain"/>
    <property type="match status" value="1"/>
</dbReference>
<keyword evidence="4" id="KW-1185">Reference proteome</keyword>
<dbReference type="PANTHER" id="PTHR47843">
    <property type="entry name" value="BTB DOMAIN-CONTAINING PROTEIN-RELATED"/>
    <property type="match status" value="1"/>
</dbReference>
<dbReference type="Pfam" id="PF00651">
    <property type="entry name" value="BTB"/>
    <property type="match status" value="1"/>
</dbReference>
<evidence type="ECO:0000256" key="1">
    <source>
        <dbReference type="SAM" id="MobiDB-lite"/>
    </source>
</evidence>
<sequence>MATDHLSALMSVMREKNKYTDLVVKVGKDMDEFNLHRAVVCGQSIYFDLYCSDSSKASHKFCKRQEAETGVIGLPDVEPAPFKVLVDYLYTGKLKLPTLSRFPRKHNYLSLMGTPSPFRQTLVQNVEKSATIRPVDAYQHISAQEEYKYFSPEELRLADYSRGWRGPKASIPQKRRETADVGCTAVGGLPNKRPHVSSPAHVNDQPQQITDISNVSPDSPSADGPPLPAQPHGAQLGLTTLAITNPFLDAPTIPLSNPITSSGLFQSSGIQRSDNSYLPSQQQTNKSETPKQPCQASHIIPESHLPNPRATCQTMLFALRVYILADQFQIPKLQALCREQYQESINAAEKDIMWRWDRFGDVVQCVFENKQLEALKNPLLRLVIKKRKIHIFWESLEELMDEIPGFERGLLEALRQATLPGETDLLPVE</sequence>
<evidence type="ECO:0000313" key="4">
    <source>
        <dbReference type="Proteomes" id="UP000009058"/>
    </source>
</evidence>
<dbReference type="PANTHER" id="PTHR47843:SF5">
    <property type="entry name" value="BTB_POZ DOMAIN PROTEIN"/>
    <property type="match status" value="1"/>
</dbReference>
<feature type="compositionally biased region" description="Polar residues" evidence="1">
    <location>
        <begin position="210"/>
        <end position="219"/>
    </location>
</feature>
<feature type="region of interest" description="Disordered" evidence="1">
    <location>
        <begin position="185"/>
        <end position="204"/>
    </location>
</feature>
<dbReference type="AlphaFoldDB" id="G4MS39"/>
<dbReference type="VEuPathDB" id="FungiDB:MGG_10509"/>
<dbReference type="InterPro" id="IPR011333">
    <property type="entry name" value="SKP1/BTB/POZ_sf"/>
</dbReference>
<name>G4MS39_PYRO7</name>
<dbReference type="KEGG" id="mgr:MGG_10509"/>
<dbReference type="OrthoDB" id="9997739at2759"/>
<feature type="region of interest" description="Disordered" evidence="1">
    <location>
        <begin position="210"/>
        <end position="233"/>
    </location>
</feature>
<proteinExistence type="predicted"/>
<feature type="domain" description="BTB" evidence="2">
    <location>
        <begin position="20"/>
        <end position="98"/>
    </location>
</feature>